<protein>
    <submittedName>
        <fullName evidence="1">Uncharacterized protein</fullName>
    </submittedName>
</protein>
<sequence length="35" mass="4090">MNRTALMVLVWLWVAVPFAYGVYELIQNVKKMFTG</sequence>
<evidence type="ECO:0000313" key="2">
    <source>
        <dbReference type="Proteomes" id="UP000295680"/>
    </source>
</evidence>
<name>A0A4R2IXZ1_9PSEU</name>
<accession>A0A4R2IXZ1</accession>
<reference evidence="1 2" key="1">
    <citation type="submission" date="2019-03" db="EMBL/GenBank/DDBJ databases">
        <title>Genomic Encyclopedia of Type Strains, Phase IV (KMG-IV): sequencing the most valuable type-strain genomes for metagenomic binning, comparative biology and taxonomic classification.</title>
        <authorList>
            <person name="Goeker M."/>
        </authorList>
    </citation>
    <scope>NUCLEOTIDE SEQUENCE [LARGE SCALE GENOMIC DNA]</scope>
    <source>
        <strain evidence="1 2">DSM 45934</strain>
    </source>
</reference>
<proteinExistence type="predicted"/>
<gene>
    <name evidence="1" type="ORF">EV192_113131</name>
</gene>
<keyword evidence="2" id="KW-1185">Reference proteome</keyword>
<dbReference type="AlphaFoldDB" id="A0A4R2IXZ1"/>
<dbReference type="Proteomes" id="UP000295680">
    <property type="component" value="Unassembled WGS sequence"/>
</dbReference>
<dbReference type="EMBL" id="SLWS01000013">
    <property type="protein sequence ID" value="TCO50751.1"/>
    <property type="molecule type" value="Genomic_DNA"/>
</dbReference>
<comment type="caution">
    <text evidence="1">The sequence shown here is derived from an EMBL/GenBank/DDBJ whole genome shotgun (WGS) entry which is preliminary data.</text>
</comment>
<evidence type="ECO:0000313" key="1">
    <source>
        <dbReference type="EMBL" id="TCO50751.1"/>
    </source>
</evidence>
<organism evidence="1 2">
    <name type="scientific">Actinocrispum wychmicini</name>
    <dbReference type="NCBI Taxonomy" id="1213861"/>
    <lineage>
        <taxon>Bacteria</taxon>
        <taxon>Bacillati</taxon>
        <taxon>Actinomycetota</taxon>
        <taxon>Actinomycetes</taxon>
        <taxon>Pseudonocardiales</taxon>
        <taxon>Pseudonocardiaceae</taxon>
        <taxon>Actinocrispum</taxon>
    </lineage>
</organism>
<dbReference type="RefSeq" id="WP_424923432.1">
    <property type="nucleotide sequence ID" value="NZ_SLWS01000013.1"/>
</dbReference>